<evidence type="ECO:0008006" key="4">
    <source>
        <dbReference type="Google" id="ProtNLM"/>
    </source>
</evidence>
<gene>
    <name evidence="2" type="ORF">AEST_14620</name>
</gene>
<dbReference type="EMBL" id="ALAB01000020">
    <property type="protein sequence ID" value="EJI85724.1"/>
    <property type="molecule type" value="Genomic_DNA"/>
</dbReference>
<accession>J2IG32</accession>
<dbReference type="AlphaFoldDB" id="J2IG32"/>
<dbReference type="PATRIC" id="fig|1197174.4.peg.1430"/>
<evidence type="ECO:0000313" key="3">
    <source>
        <dbReference type="Proteomes" id="UP000012043"/>
    </source>
</evidence>
<sequence length="180" mass="20082">MGNIMRKMVLVFALTATSAAVSATTVLTEQNIARLEAALPELVAIEQDNPQGLTKLRLKKHCDWQQHASDLRQQEQGKAYVAEVDQVLAKHQLTAPLFLELTAKGSWPLLQSLQPVQQLTRQSLPFLPEPQRRIAEQKIHQTEQMQQAIEPCLTAADKTALQHHKQRLLKLATSLPGAAF</sequence>
<reference evidence="2 3" key="1">
    <citation type="journal article" date="2012" name="J. Bacteriol.">
        <title>Genome Sequence of Pectin-Degrading Alishewanella aestuarii Strain B11T, Isolated from Tidal Flat Sediment.</title>
        <authorList>
            <person name="Jung J."/>
            <person name="Choi S."/>
            <person name="Chun J."/>
            <person name="Park W."/>
        </authorList>
    </citation>
    <scope>NUCLEOTIDE SEQUENCE [LARGE SCALE GENOMIC DNA]</scope>
    <source>
        <strain evidence="2 3">B11</strain>
    </source>
</reference>
<keyword evidence="3" id="KW-1185">Reference proteome</keyword>
<feature type="signal peptide" evidence="1">
    <location>
        <begin position="1"/>
        <end position="23"/>
    </location>
</feature>
<organism evidence="2 3">
    <name type="scientific">Alishewanella aestuarii B11</name>
    <dbReference type="NCBI Taxonomy" id="1197174"/>
    <lineage>
        <taxon>Bacteria</taxon>
        <taxon>Pseudomonadati</taxon>
        <taxon>Pseudomonadota</taxon>
        <taxon>Gammaproteobacteria</taxon>
        <taxon>Alteromonadales</taxon>
        <taxon>Alteromonadaceae</taxon>
        <taxon>Alishewanella</taxon>
    </lineage>
</organism>
<proteinExistence type="predicted"/>
<keyword evidence="1" id="KW-0732">Signal</keyword>
<protein>
    <recommendedName>
        <fullName evidence="4">Chorismate mutase</fullName>
    </recommendedName>
</protein>
<feature type="chain" id="PRO_5003748373" description="Chorismate mutase" evidence="1">
    <location>
        <begin position="24"/>
        <end position="180"/>
    </location>
</feature>
<evidence type="ECO:0000256" key="1">
    <source>
        <dbReference type="SAM" id="SignalP"/>
    </source>
</evidence>
<name>J2IG32_9ALTE</name>
<evidence type="ECO:0000313" key="2">
    <source>
        <dbReference type="EMBL" id="EJI85724.1"/>
    </source>
</evidence>
<comment type="caution">
    <text evidence="2">The sequence shown here is derived from an EMBL/GenBank/DDBJ whole genome shotgun (WGS) entry which is preliminary data.</text>
</comment>
<dbReference type="Proteomes" id="UP000012043">
    <property type="component" value="Unassembled WGS sequence"/>
</dbReference>